<organism evidence="9 10">
    <name type="scientific">Coccomyxa viridis</name>
    <dbReference type="NCBI Taxonomy" id="1274662"/>
    <lineage>
        <taxon>Eukaryota</taxon>
        <taxon>Viridiplantae</taxon>
        <taxon>Chlorophyta</taxon>
        <taxon>core chlorophytes</taxon>
        <taxon>Trebouxiophyceae</taxon>
        <taxon>Trebouxiophyceae incertae sedis</taxon>
        <taxon>Coccomyxaceae</taxon>
        <taxon>Coccomyxa</taxon>
    </lineage>
</organism>
<proteinExistence type="predicted"/>
<evidence type="ECO:0008006" key="11">
    <source>
        <dbReference type="Google" id="ProtNLM"/>
    </source>
</evidence>
<feature type="region of interest" description="Disordered" evidence="5">
    <location>
        <begin position="124"/>
        <end position="158"/>
    </location>
</feature>
<evidence type="ECO:0000313" key="10">
    <source>
        <dbReference type="Proteomes" id="UP001314263"/>
    </source>
</evidence>
<feature type="transmembrane region" description="Helical" evidence="6">
    <location>
        <begin position="432"/>
        <end position="451"/>
    </location>
</feature>
<evidence type="ECO:0000313" key="9">
    <source>
        <dbReference type="EMBL" id="CAK0784376.1"/>
    </source>
</evidence>
<dbReference type="InterPro" id="IPR000595">
    <property type="entry name" value="cNMP-bd_dom"/>
</dbReference>
<dbReference type="InterPro" id="IPR002645">
    <property type="entry name" value="STAS_dom"/>
</dbReference>
<feature type="transmembrane region" description="Helical" evidence="6">
    <location>
        <begin position="239"/>
        <end position="261"/>
    </location>
</feature>
<comment type="subcellular location">
    <subcellularLocation>
        <location evidence="1">Membrane</location>
        <topology evidence="1">Multi-pass membrane protein</topology>
    </subcellularLocation>
</comment>
<feature type="transmembrane region" description="Helical" evidence="6">
    <location>
        <begin position="332"/>
        <end position="355"/>
    </location>
</feature>
<keyword evidence="10" id="KW-1185">Reference proteome</keyword>
<feature type="compositionally biased region" description="Polar residues" evidence="5">
    <location>
        <begin position="68"/>
        <end position="80"/>
    </location>
</feature>
<dbReference type="SUPFAM" id="SSF51206">
    <property type="entry name" value="cAMP-binding domain-like"/>
    <property type="match status" value="1"/>
</dbReference>
<feature type="transmembrane region" description="Helical" evidence="6">
    <location>
        <begin position="375"/>
        <end position="395"/>
    </location>
</feature>
<evidence type="ECO:0000259" key="8">
    <source>
        <dbReference type="PROSITE" id="PS50801"/>
    </source>
</evidence>
<feature type="transmembrane region" description="Helical" evidence="6">
    <location>
        <begin position="407"/>
        <end position="426"/>
    </location>
</feature>
<feature type="region of interest" description="Disordered" evidence="5">
    <location>
        <begin position="191"/>
        <end position="217"/>
    </location>
</feature>
<protein>
    <recommendedName>
        <fullName evidence="11">Sulfate transporter</fullName>
    </recommendedName>
</protein>
<feature type="transmembrane region" description="Helical" evidence="6">
    <location>
        <begin position="599"/>
        <end position="618"/>
    </location>
</feature>
<dbReference type="PROSITE" id="PS50042">
    <property type="entry name" value="CNMP_BINDING_3"/>
    <property type="match status" value="1"/>
</dbReference>
<dbReference type="Proteomes" id="UP001314263">
    <property type="component" value="Unassembled WGS sequence"/>
</dbReference>
<keyword evidence="4 6" id="KW-0472">Membrane</keyword>
<evidence type="ECO:0000256" key="6">
    <source>
        <dbReference type="SAM" id="Phobius"/>
    </source>
</evidence>
<evidence type="ECO:0000256" key="3">
    <source>
        <dbReference type="ARBA" id="ARBA00022989"/>
    </source>
</evidence>
<feature type="transmembrane region" description="Helical" evidence="6">
    <location>
        <begin position="575"/>
        <end position="593"/>
    </location>
</feature>
<dbReference type="PANTHER" id="PTHR43310:SF2">
    <property type="entry name" value="SLC26A_SULP TRANSPORTER DOMAIN-CONTAINING PROTEIN"/>
    <property type="match status" value="1"/>
</dbReference>
<evidence type="ECO:0000256" key="1">
    <source>
        <dbReference type="ARBA" id="ARBA00004141"/>
    </source>
</evidence>
<name>A0AAV1IBZ4_9CHLO</name>
<evidence type="ECO:0000256" key="5">
    <source>
        <dbReference type="SAM" id="MobiDB-lite"/>
    </source>
</evidence>
<dbReference type="SUPFAM" id="SSF52091">
    <property type="entry name" value="SpoIIaa-like"/>
    <property type="match status" value="1"/>
</dbReference>
<keyword evidence="2 6" id="KW-0812">Transmembrane</keyword>
<dbReference type="CDD" id="cd07042">
    <property type="entry name" value="STAS_SulP_like_sulfate_transporter"/>
    <property type="match status" value="1"/>
</dbReference>
<keyword evidence="3 6" id="KW-1133">Transmembrane helix</keyword>
<evidence type="ECO:0000259" key="7">
    <source>
        <dbReference type="PROSITE" id="PS50042"/>
    </source>
</evidence>
<dbReference type="InterPro" id="IPR011547">
    <property type="entry name" value="SLC26A/SulP_dom"/>
</dbReference>
<comment type="caution">
    <text evidence="9">The sequence shown here is derived from an EMBL/GenBank/DDBJ whole genome shotgun (WGS) entry which is preliminary data.</text>
</comment>
<dbReference type="PANTHER" id="PTHR43310">
    <property type="entry name" value="SULFATE TRANSPORTER YBAR-RELATED"/>
    <property type="match status" value="1"/>
</dbReference>
<dbReference type="InterPro" id="IPR052706">
    <property type="entry name" value="Membrane-Transporter-like"/>
</dbReference>
<reference evidence="9 10" key="1">
    <citation type="submission" date="2023-10" db="EMBL/GenBank/DDBJ databases">
        <authorList>
            <person name="Maclean D."/>
            <person name="Macfadyen A."/>
        </authorList>
    </citation>
    <scope>NUCLEOTIDE SEQUENCE [LARGE SCALE GENOMIC DNA]</scope>
</reference>
<feature type="domain" description="STAS" evidence="8">
    <location>
        <begin position="700"/>
        <end position="843"/>
    </location>
</feature>
<sequence length="1035" mass="112607">MLYSIQIRLACIKWRDECVSYRGRAAAGKPDIAMSSAGKSPRSALSERLLASNSPAEVAIDIPRPARPSTSASETAQEPTASPRHLRRRNSGGHRNSTDSLDIGRRQAASDDFGGKSPLLGSPWPYLMHKRHPAKETPPEHAGPMTVPEGTEEDEHDEAGNALVSAPADEPASMGTRRSGRIEDRLSFVSGRGGWHPTAGPEPNGEPLHTDGRGMEEGMPLMPERPKQQKKANRWINEVLYGIINAIVGAPTMISFAAIVYQNELYTPYLGQLAKLAFLASAVHQTVFTMFSTLPFSVGQVQDVGLIFLSAMASSIALLCEEDGYEPREALGTSLLTLAISTFIVGILIMLVGYFKLASLVQYVPLPTVGGYLGYVGYFCLAAGVNLACNVEINTFQSWKHIANADALIKLAPAAGATLVLLLTLKLGRSPLALPVVLVCIPVIFHIVLLATGTSLQQAADAHWVQQPEPPRYFWQIYELFNIHDTKFDGVSFSAMLQQFPKVIGLFVVVAFGSSLDVAAIQADSPEPLDYNHELKTVGLSNTVTALTGAGLTGSYIFSQTIFSMRAGVHTRVHGAIIAGVEFALFLLPISIIHYLPNFFFGSLLMLFGVEILADWLIHSYKKVSRAEFVLLWATFVAIMLTDLERGILIGIIMAVLYFAYSYAQVTVKAFTVVPTGSGVLRAVSERDVLDLFNARLAAISLSGFIFFGSSVKISDQVMAVARTLVAHEDAVLEAEASNPAQQKARELGVDPLWAPDRKAATAAAFAAAPRFLLLDFRAVHGLDATAAQTFGTLFNMLESLGVELVITHMENPEMEKLLRAHGVIGANCCMAFPTTQEGMRYCEDQFLEVAQQHGLCRPSQTVLSLKDILELHASVIPGKYDMAEVAKRLSNFMKEKSYEPGECLTEMAEPADSFYIIEEGTVSVEASFGDIPLAQRAVSFPVNVASPNNGWQFMFGPGTLTGATDFVLRQPRTFRVIAHEGRVRALCMHRSEFEALADQDREGMIVLLTMLTRTSVVDATHVWEQLAKQNASAP</sequence>
<dbReference type="EMBL" id="CAUYUE010000010">
    <property type="protein sequence ID" value="CAK0784376.1"/>
    <property type="molecule type" value="Genomic_DNA"/>
</dbReference>
<dbReference type="Pfam" id="PF01740">
    <property type="entry name" value="STAS"/>
    <property type="match status" value="1"/>
</dbReference>
<dbReference type="CDD" id="cd00038">
    <property type="entry name" value="CAP_ED"/>
    <property type="match status" value="1"/>
</dbReference>
<dbReference type="Gene3D" id="3.30.750.24">
    <property type="entry name" value="STAS domain"/>
    <property type="match status" value="1"/>
</dbReference>
<feature type="transmembrane region" description="Helical" evidence="6">
    <location>
        <begin position="503"/>
        <end position="523"/>
    </location>
</feature>
<feature type="domain" description="Cyclic nucleotide-binding" evidence="7">
    <location>
        <begin position="889"/>
        <end position="997"/>
    </location>
</feature>
<evidence type="ECO:0000256" key="4">
    <source>
        <dbReference type="ARBA" id="ARBA00023136"/>
    </source>
</evidence>
<feature type="transmembrane region" description="Helical" evidence="6">
    <location>
        <begin position="543"/>
        <end position="563"/>
    </location>
</feature>
<dbReference type="Pfam" id="PF00916">
    <property type="entry name" value="Sulfate_transp"/>
    <property type="match status" value="1"/>
</dbReference>
<dbReference type="Gene3D" id="2.60.120.10">
    <property type="entry name" value="Jelly Rolls"/>
    <property type="match status" value="1"/>
</dbReference>
<dbReference type="InterPro" id="IPR018490">
    <property type="entry name" value="cNMP-bd_dom_sf"/>
</dbReference>
<dbReference type="GO" id="GO:0016020">
    <property type="term" value="C:membrane"/>
    <property type="evidence" value="ECO:0007669"/>
    <property type="project" value="UniProtKB-SubCell"/>
</dbReference>
<feature type="region of interest" description="Disordered" evidence="5">
    <location>
        <begin position="31"/>
        <end position="103"/>
    </location>
</feature>
<dbReference type="InterPro" id="IPR036513">
    <property type="entry name" value="STAS_dom_sf"/>
</dbReference>
<dbReference type="PROSITE" id="PS50801">
    <property type="entry name" value="STAS"/>
    <property type="match status" value="1"/>
</dbReference>
<feature type="transmembrane region" description="Helical" evidence="6">
    <location>
        <begin position="304"/>
        <end position="320"/>
    </location>
</feature>
<dbReference type="AlphaFoldDB" id="A0AAV1IBZ4"/>
<gene>
    <name evidence="9" type="ORF">CVIRNUC_007580</name>
</gene>
<accession>A0AAV1IBZ4</accession>
<evidence type="ECO:0000256" key="2">
    <source>
        <dbReference type="ARBA" id="ARBA00022692"/>
    </source>
</evidence>
<dbReference type="InterPro" id="IPR014710">
    <property type="entry name" value="RmlC-like_jellyroll"/>
</dbReference>
<feature type="transmembrane region" description="Helical" evidence="6">
    <location>
        <begin position="630"/>
        <end position="661"/>
    </location>
</feature>